<sequence>MLDSLAFVAQHEELLDDSVGERMNLIERRTMVLIEKLFSGDLGESLKIDEEYAPTNTVDGDKISLSLMRTVEVFHWKDTILVDKFVEFSAFYG</sequence>
<dbReference type="AlphaFoldDB" id="A0AAN7K4F0"/>
<reference evidence="1 2" key="1">
    <citation type="journal article" date="2023" name="Hortic Res">
        <title>Pangenome of water caltrop reveals structural variations and asymmetric subgenome divergence after allopolyploidization.</title>
        <authorList>
            <person name="Zhang X."/>
            <person name="Chen Y."/>
            <person name="Wang L."/>
            <person name="Yuan Y."/>
            <person name="Fang M."/>
            <person name="Shi L."/>
            <person name="Lu R."/>
            <person name="Comes H.P."/>
            <person name="Ma Y."/>
            <person name="Chen Y."/>
            <person name="Huang G."/>
            <person name="Zhou Y."/>
            <person name="Zheng Z."/>
            <person name="Qiu Y."/>
        </authorList>
    </citation>
    <scope>NUCLEOTIDE SEQUENCE [LARGE SCALE GENOMIC DNA]</scope>
    <source>
        <tissue evidence="1">Roots</tissue>
    </source>
</reference>
<gene>
    <name evidence="1" type="ORF">SAY87_019400</name>
</gene>
<dbReference type="Proteomes" id="UP001345219">
    <property type="component" value="Chromosome 15"/>
</dbReference>
<comment type="caution">
    <text evidence="1">The sequence shown here is derived from an EMBL/GenBank/DDBJ whole genome shotgun (WGS) entry which is preliminary data.</text>
</comment>
<evidence type="ECO:0000313" key="2">
    <source>
        <dbReference type="Proteomes" id="UP001345219"/>
    </source>
</evidence>
<name>A0AAN7K4F0_9MYRT</name>
<accession>A0AAN7K4F0</accession>
<keyword evidence="2" id="KW-1185">Reference proteome</keyword>
<proteinExistence type="predicted"/>
<protein>
    <submittedName>
        <fullName evidence="1">Uncharacterized protein</fullName>
    </submittedName>
</protein>
<dbReference type="EMBL" id="JAXIOK010000012">
    <property type="protein sequence ID" value="KAK4758099.1"/>
    <property type="molecule type" value="Genomic_DNA"/>
</dbReference>
<evidence type="ECO:0000313" key="1">
    <source>
        <dbReference type="EMBL" id="KAK4758099.1"/>
    </source>
</evidence>
<organism evidence="1 2">
    <name type="scientific">Trapa incisa</name>
    <dbReference type="NCBI Taxonomy" id="236973"/>
    <lineage>
        <taxon>Eukaryota</taxon>
        <taxon>Viridiplantae</taxon>
        <taxon>Streptophyta</taxon>
        <taxon>Embryophyta</taxon>
        <taxon>Tracheophyta</taxon>
        <taxon>Spermatophyta</taxon>
        <taxon>Magnoliopsida</taxon>
        <taxon>eudicotyledons</taxon>
        <taxon>Gunneridae</taxon>
        <taxon>Pentapetalae</taxon>
        <taxon>rosids</taxon>
        <taxon>malvids</taxon>
        <taxon>Myrtales</taxon>
        <taxon>Lythraceae</taxon>
        <taxon>Trapa</taxon>
    </lineage>
</organism>